<evidence type="ECO:0008006" key="4">
    <source>
        <dbReference type="Google" id="ProtNLM"/>
    </source>
</evidence>
<dbReference type="OMA" id="AWDRFHQ"/>
<dbReference type="EMBL" id="CM003604">
    <property type="protein sequence ID" value="KYP72170.1"/>
    <property type="molecule type" value="Genomic_DNA"/>
</dbReference>
<evidence type="ECO:0000313" key="1">
    <source>
        <dbReference type="EMBL" id="KYP72170.1"/>
    </source>
</evidence>
<sequence length="146" mass="17188">MISSKLDETNFLIWRQQVEPVIKAHRLQHFVVCPKNPLRFLNETDRDAGKLNPEYIAWEQQDQILMLWLQSSLSPTILSRVLGSNHLYQVWDKIHDYFHKQTRARARQLRTELRSTSLEEKPMEEFLLRIKALVDALASFGESVSL</sequence>
<evidence type="ECO:0000313" key="3">
    <source>
        <dbReference type="Proteomes" id="UP000075243"/>
    </source>
</evidence>
<dbReference type="PANTHER" id="PTHR47481:SF30">
    <property type="entry name" value="CCHC-TYPE DOMAIN-CONTAINING PROTEIN"/>
    <property type="match status" value="1"/>
</dbReference>
<dbReference type="PANTHER" id="PTHR47481">
    <property type="match status" value="1"/>
</dbReference>
<dbReference type="Proteomes" id="UP000075243">
    <property type="component" value="Chromosome 2"/>
</dbReference>
<dbReference type="Pfam" id="PF14223">
    <property type="entry name" value="Retrotran_gag_2"/>
    <property type="match status" value="1"/>
</dbReference>
<protein>
    <recommendedName>
        <fullName evidence="4">Retrovirus-related Pol polyprotein from transposon TNT 1-94</fullName>
    </recommendedName>
</protein>
<name>A0A151TYP2_CAJCA</name>
<dbReference type="Gramene" id="C.cajan_04636.t">
    <property type="protein sequence ID" value="C.cajan_04636.t.cds1"/>
    <property type="gene ID" value="C.cajan_04636"/>
</dbReference>
<dbReference type="AlphaFoldDB" id="A0A151TYP2"/>
<gene>
    <name evidence="1" type="ORF">KK1_004754</name>
    <name evidence="2" type="ORF">KK1_004768</name>
</gene>
<dbReference type="Gramene" id="C.cajan_04648.t">
    <property type="protein sequence ID" value="C.cajan_04648.t.cds1"/>
    <property type="gene ID" value="C.cajan_04648"/>
</dbReference>
<organism evidence="2 3">
    <name type="scientific">Cajanus cajan</name>
    <name type="common">Pigeon pea</name>
    <name type="synonym">Cajanus indicus</name>
    <dbReference type="NCBI Taxonomy" id="3821"/>
    <lineage>
        <taxon>Eukaryota</taxon>
        <taxon>Viridiplantae</taxon>
        <taxon>Streptophyta</taxon>
        <taxon>Embryophyta</taxon>
        <taxon>Tracheophyta</taxon>
        <taxon>Spermatophyta</taxon>
        <taxon>Magnoliopsida</taxon>
        <taxon>eudicotyledons</taxon>
        <taxon>Gunneridae</taxon>
        <taxon>Pentapetalae</taxon>
        <taxon>rosids</taxon>
        <taxon>fabids</taxon>
        <taxon>Fabales</taxon>
        <taxon>Fabaceae</taxon>
        <taxon>Papilionoideae</taxon>
        <taxon>50 kb inversion clade</taxon>
        <taxon>NPAAA clade</taxon>
        <taxon>indigoferoid/millettioid clade</taxon>
        <taxon>Phaseoleae</taxon>
        <taxon>Cajanus</taxon>
    </lineage>
</organism>
<dbReference type="EMBL" id="CM003604">
    <property type="protein sequence ID" value="KYP72182.1"/>
    <property type="molecule type" value="Genomic_DNA"/>
</dbReference>
<proteinExistence type="predicted"/>
<reference evidence="2 3" key="1">
    <citation type="journal article" date="2012" name="Nat. Biotechnol.">
        <title>Draft genome sequence of pigeonpea (Cajanus cajan), an orphan legume crop of resource-poor farmers.</title>
        <authorList>
            <person name="Varshney R.K."/>
            <person name="Chen W."/>
            <person name="Li Y."/>
            <person name="Bharti A.K."/>
            <person name="Saxena R.K."/>
            <person name="Schlueter J.A."/>
            <person name="Donoghue M.T."/>
            <person name="Azam S."/>
            <person name="Fan G."/>
            <person name="Whaley A.M."/>
            <person name="Farmer A.D."/>
            <person name="Sheridan J."/>
            <person name="Iwata A."/>
            <person name="Tuteja R."/>
            <person name="Penmetsa R.V."/>
            <person name="Wu W."/>
            <person name="Upadhyaya H.D."/>
            <person name="Yang S.P."/>
            <person name="Shah T."/>
            <person name="Saxena K.B."/>
            <person name="Michael T."/>
            <person name="McCombie W.R."/>
            <person name="Yang B."/>
            <person name="Zhang G."/>
            <person name="Yang H."/>
            <person name="Wang J."/>
            <person name="Spillane C."/>
            <person name="Cook D.R."/>
            <person name="May G.D."/>
            <person name="Xu X."/>
            <person name="Jackson S.A."/>
        </authorList>
    </citation>
    <scope>NUCLEOTIDE SEQUENCE [LARGE SCALE GENOMIC DNA]</scope>
    <source>
        <strain evidence="3">cv. Asha</strain>
    </source>
</reference>
<keyword evidence="3" id="KW-1185">Reference proteome</keyword>
<accession>A0A151TYP2</accession>
<evidence type="ECO:0000313" key="2">
    <source>
        <dbReference type="EMBL" id="KYP72182.1"/>
    </source>
</evidence>